<proteinExistence type="predicted"/>
<dbReference type="EMBL" id="BLZR01000001">
    <property type="protein sequence ID" value="GFP75139.1"/>
    <property type="molecule type" value="Genomic_DNA"/>
</dbReference>
<dbReference type="Proteomes" id="UP000580568">
    <property type="component" value="Unassembled WGS sequence"/>
</dbReference>
<accession>A0A6V8SD20</accession>
<dbReference type="RefSeq" id="WP_183276667.1">
    <property type="nucleotide sequence ID" value="NZ_BLZR01000001.1"/>
</dbReference>
<name>A0A6V8SD20_9CLOT</name>
<gene>
    <name evidence="1" type="ORF">bsdtw1_01210</name>
</gene>
<evidence type="ECO:0000313" key="1">
    <source>
        <dbReference type="EMBL" id="GFP75139.1"/>
    </source>
</evidence>
<organism evidence="1 2">
    <name type="scientific">Clostridium fungisolvens</name>
    <dbReference type="NCBI Taxonomy" id="1604897"/>
    <lineage>
        <taxon>Bacteria</taxon>
        <taxon>Bacillati</taxon>
        <taxon>Bacillota</taxon>
        <taxon>Clostridia</taxon>
        <taxon>Eubacteriales</taxon>
        <taxon>Clostridiaceae</taxon>
        <taxon>Clostridium</taxon>
    </lineage>
</organism>
<dbReference type="AlphaFoldDB" id="A0A6V8SD20"/>
<evidence type="ECO:0000313" key="2">
    <source>
        <dbReference type="Proteomes" id="UP000580568"/>
    </source>
</evidence>
<reference evidence="1 2" key="1">
    <citation type="submission" date="2020-07" db="EMBL/GenBank/DDBJ databases">
        <title>A new beta-1,3-glucan-decomposing anaerobic bacterium isolated from anoxic soil subjected to biological soil disinfestation.</title>
        <authorList>
            <person name="Ueki A."/>
            <person name="Tonouchi A."/>
        </authorList>
    </citation>
    <scope>NUCLEOTIDE SEQUENCE [LARGE SCALE GENOMIC DNA]</scope>
    <source>
        <strain evidence="1 2">TW1</strain>
    </source>
</reference>
<protein>
    <submittedName>
        <fullName evidence="1">Uncharacterized protein</fullName>
    </submittedName>
</protein>
<sequence>MGRLRTNIKVQINYPTTEEGIKQLEEAKARAVIKALRSKHSEEEIRLAINVLKRELNGEDTHK</sequence>
<keyword evidence="2" id="KW-1185">Reference proteome</keyword>
<comment type="caution">
    <text evidence="1">The sequence shown here is derived from an EMBL/GenBank/DDBJ whole genome shotgun (WGS) entry which is preliminary data.</text>
</comment>